<evidence type="ECO:0000313" key="11">
    <source>
        <dbReference type="Proteomes" id="UP000243515"/>
    </source>
</evidence>
<dbReference type="InterPro" id="IPR014891">
    <property type="entry name" value="DWNN_domain"/>
</dbReference>
<dbReference type="InterPro" id="IPR036875">
    <property type="entry name" value="Znf_CCHC_sf"/>
</dbReference>
<dbReference type="Pfam" id="PF13696">
    <property type="entry name" value="zf-CCHC_2"/>
    <property type="match status" value="1"/>
</dbReference>
<comment type="caution">
    <text evidence="10">The sequence shown here is derived from an EMBL/GenBank/DDBJ whole genome shotgun (WGS) entry which is preliminary data.</text>
</comment>
<dbReference type="Gene3D" id="4.10.60.10">
    <property type="entry name" value="Zinc finger, CCHC-type"/>
    <property type="match status" value="1"/>
</dbReference>
<feature type="domain" description="CCHC-type" evidence="8">
    <location>
        <begin position="185"/>
        <end position="199"/>
    </location>
</feature>
<dbReference type="SUPFAM" id="SSF57850">
    <property type="entry name" value="RING/U-box"/>
    <property type="match status" value="1"/>
</dbReference>
<feature type="region of interest" description="Disordered" evidence="7">
    <location>
        <begin position="363"/>
        <end position="462"/>
    </location>
</feature>
<feature type="compositionally biased region" description="Basic and acidic residues" evidence="7">
    <location>
        <begin position="440"/>
        <end position="450"/>
    </location>
</feature>
<evidence type="ECO:0000256" key="4">
    <source>
        <dbReference type="ARBA" id="ARBA00022833"/>
    </source>
</evidence>
<dbReference type="GO" id="GO:0008270">
    <property type="term" value="F:zinc ion binding"/>
    <property type="evidence" value="ECO:0007669"/>
    <property type="project" value="UniProtKB-KW"/>
</dbReference>
<keyword evidence="2" id="KW-0479">Metal-binding</keyword>
<evidence type="ECO:0000256" key="2">
    <source>
        <dbReference type="ARBA" id="ARBA00022723"/>
    </source>
</evidence>
<dbReference type="SMART" id="SM01180">
    <property type="entry name" value="DWNN"/>
    <property type="match status" value="1"/>
</dbReference>
<keyword evidence="11" id="KW-1185">Reference proteome</keyword>
<dbReference type="GO" id="GO:0006397">
    <property type="term" value="P:mRNA processing"/>
    <property type="evidence" value="ECO:0007669"/>
    <property type="project" value="InterPro"/>
</dbReference>
<dbReference type="SUPFAM" id="SSF57756">
    <property type="entry name" value="Retrovirus zinc finger-like domains"/>
    <property type="match status" value="1"/>
</dbReference>
<feature type="region of interest" description="Disordered" evidence="7">
    <location>
        <begin position="571"/>
        <end position="601"/>
    </location>
</feature>
<evidence type="ECO:0000256" key="3">
    <source>
        <dbReference type="ARBA" id="ARBA00022771"/>
    </source>
</evidence>
<dbReference type="InterPro" id="IPR025829">
    <property type="entry name" value="Zn_knuckle_CX2CX3GHX4C"/>
</dbReference>
<keyword evidence="4" id="KW-0862">Zinc</keyword>
<dbReference type="PROSITE" id="PS50158">
    <property type="entry name" value="ZF_CCHC"/>
    <property type="match status" value="1"/>
</dbReference>
<keyword evidence="5" id="KW-0539">Nucleus</keyword>
<evidence type="ECO:0000313" key="10">
    <source>
        <dbReference type="EMBL" id="OXV11923.1"/>
    </source>
</evidence>
<dbReference type="PROSITE" id="PS51282">
    <property type="entry name" value="DWNN"/>
    <property type="match status" value="1"/>
</dbReference>
<feature type="compositionally biased region" description="Polar residues" evidence="7">
    <location>
        <begin position="451"/>
        <end position="461"/>
    </location>
</feature>
<evidence type="ECO:0000256" key="6">
    <source>
        <dbReference type="PROSITE-ProRule" id="PRU00047"/>
    </source>
</evidence>
<dbReference type="GO" id="GO:0061630">
    <property type="term" value="F:ubiquitin protein ligase activity"/>
    <property type="evidence" value="ECO:0007669"/>
    <property type="project" value="InterPro"/>
</dbReference>
<feature type="compositionally biased region" description="Polar residues" evidence="7">
    <location>
        <begin position="589"/>
        <end position="601"/>
    </location>
</feature>
<dbReference type="GO" id="GO:0003676">
    <property type="term" value="F:nucleic acid binding"/>
    <property type="evidence" value="ECO:0007669"/>
    <property type="project" value="InterPro"/>
</dbReference>
<dbReference type="AlphaFoldDB" id="A0A232M6A8"/>
<proteinExistence type="predicted"/>
<evidence type="ECO:0000256" key="7">
    <source>
        <dbReference type="SAM" id="MobiDB-lite"/>
    </source>
</evidence>
<dbReference type="Pfam" id="PF08783">
    <property type="entry name" value="DWNN"/>
    <property type="match status" value="1"/>
</dbReference>
<feature type="region of interest" description="Disordered" evidence="7">
    <location>
        <begin position="616"/>
        <end position="640"/>
    </location>
</feature>
<comment type="subcellular location">
    <subcellularLocation>
        <location evidence="1">Nucleus</location>
    </subcellularLocation>
</comment>
<sequence>MSSSVHFKFKSQKEPSRVTFDGTGISVFELKREIINQNRLGDGTDFELSIYNEDTGEEYDDDTSVIPRSTSVIARRLPASRPGKGGAARYVSGKMPVNARNSSRVEQSTLNRVTVGTDQVINSSMLELNNAQTEDEKIKALMTLQANQWKEQQQEMAHATPVSSGRGRGKPVSVPDHPPPPGYLCYRCREKGHWIQACPTNNDPKFDGRYRVKRSTGIPRSLQTKVEKPDTLALDGPNEEPKNSRVMVNADGDFVIAQPDKAAWELFQEKLKASAAAAAEAAAAESSKELQVRGLECPIDKRLFLEPTKTPCCKRTYCNDCITNALIESDFVCPGCSAEGILLDNLSVDDTAVAKLKMYEAERAGEKKEKQQNGQAIAQNLKEDESVVTRSPRLSKSATSSPALPGRSAPIPSKRRTLEDDSTKKGLESKDMAPAMKRLKSQDQQKRNERPSSQVENTLGSFTPFPFGQQMPFGHLGFMQPQGVPAMPLPESGFSAGGGFMNPVILPTVNGYPSSMNNGWNHINGIDYMPPQYNNRIYNSGVNGSVSNAGYVVPNVYNGMVDTPLEMNAMGPMSSFPQQHPSLPLQPGTGASTFSNQQRTASYSAPLMREEDNAYFRQPVNPHRHQARQRRIRPSDYREL</sequence>
<dbReference type="EMBL" id="NPHW01002227">
    <property type="protein sequence ID" value="OXV11923.1"/>
    <property type="molecule type" value="Genomic_DNA"/>
</dbReference>
<feature type="compositionally biased region" description="Polar residues" evidence="7">
    <location>
        <begin position="388"/>
        <end position="402"/>
    </location>
</feature>
<evidence type="ECO:0000259" key="8">
    <source>
        <dbReference type="PROSITE" id="PS50158"/>
    </source>
</evidence>
<feature type="compositionally biased region" description="Basic residues" evidence="7">
    <location>
        <begin position="622"/>
        <end position="632"/>
    </location>
</feature>
<dbReference type="CDD" id="cd16620">
    <property type="entry name" value="vRING-HC-C4C4_RBBP6"/>
    <property type="match status" value="1"/>
</dbReference>
<dbReference type="GO" id="GO:0006511">
    <property type="term" value="P:ubiquitin-dependent protein catabolic process"/>
    <property type="evidence" value="ECO:0007669"/>
    <property type="project" value="TreeGrafter"/>
</dbReference>
<dbReference type="Gene3D" id="3.30.40.10">
    <property type="entry name" value="Zinc/RING finger domain, C3HC4 (zinc finger)"/>
    <property type="match status" value="1"/>
</dbReference>
<feature type="compositionally biased region" description="Basic and acidic residues" evidence="7">
    <location>
        <begin position="416"/>
        <end position="431"/>
    </location>
</feature>
<protein>
    <recommendedName>
        <fullName evidence="12">DWNN domain-containing protein</fullName>
    </recommendedName>
</protein>
<keyword evidence="3 6" id="KW-0863">Zinc-finger</keyword>
<dbReference type="OrthoDB" id="106784at2759"/>
<dbReference type="GO" id="GO:0005634">
    <property type="term" value="C:nucleus"/>
    <property type="evidence" value="ECO:0007669"/>
    <property type="project" value="UniProtKB-SubCell"/>
</dbReference>
<dbReference type="PANTHER" id="PTHR15439">
    <property type="entry name" value="RETINOBLASTOMA-BINDING PROTEIN 6"/>
    <property type="match status" value="1"/>
</dbReference>
<evidence type="ECO:0000256" key="1">
    <source>
        <dbReference type="ARBA" id="ARBA00004123"/>
    </source>
</evidence>
<dbReference type="InterPro" id="IPR001878">
    <property type="entry name" value="Znf_CCHC"/>
</dbReference>
<dbReference type="PANTHER" id="PTHR15439:SF0">
    <property type="entry name" value="CELL DIVISION CYCLE AND APOPTOSIS REGULATOR PROTEIN 1-RELATED"/>
    <property type="match status" value="1"/>
</dbReference>
<accession>A0A232M6A8</accession>
<reference evidence="10 11" key="1">
    <citation type="journal article" date="2015" name="Environ. Microbiol.">
        <title>Metagenome sequence of Elaphomyces granulatus from sporocarp tissue reveals Ascomycota ectomycorrhizal fingerprints of genome expansion and a Proteobacteria-rich microbiome.</title>
        <authorList>
            <person name="Quandt C.A."/>
            <person name="Kohler A."/>
            <person name="Hesse C.N."/>
            <person name="Sharpton T.J."/>
            <person name="Martin F."/>
            <person name="Spatafora J.W."/>
        </authorList>
    </citation>
    <scope>NUCLEOTIDE SEQUENCE [LARGE SCALE GENOMIC DNA]</scope>
    <source>
        <strain evidence="10 11">OSC145934</strain>
    </source>
</reference>
<dbReference type="Gene3D" id="3.10.20.90">
    <property type="entry name" value="Phosphatidylinositol 3-kinase Catalytic Subunit, Chain A, domain 1"/>
    <property type="match status" value="1"/>
</dbReference>
<dbReference type="InterPro" id="IPR033489">
    <property type="entry name" value="RBBP6"/>
</dbReference>
<dbReference type="InterPro" id="IPR013083">
    <property type="entry name" value="Znf_RING/FYVE/PHD"/>
</dbReference>
<evidence type="ECO:0000259" key="9">
    <source>
        <dbReference type="PROSITE" id="PS51282"/>
    </source>
</evidence>
<gene>
    <name evidence="10" type="ORF">Egran_00314</name>
</gene>
<dbReference type="GO" id="GO:0016567">
    <property type="term" value="P:protein ubiquitination"/>
    <property type="evidence" value="ECO:0007669"/>
    <property type="project" value="InterPro"/>
</dbReference>
<dbReference type="Proteomes" id="UP000243515">
    <property type="component" value="Unassembled WGS sequence"/>
</dbReference>
<name>A0A232M6A8_9EURO</name>
<evidence type="ECO:0000256" key="5">
    <source>
        <dbReference type="ARBA" id="ARBA00023242"/>
    </source>
</evidence>
<organism evidence="10 11">
    <name type="scientific">Elaphomyces granulatus</name>
    <dbReference type="NCBI Taxonomy" id="519963"/>
    <lineage>
        <taxon>Eukaryota</taxon>
        <taxon>Fungi</taxon>
        <taxon>Dikarya</taxon>
        <taxon>Ascomycota</taxon>
        <taxon>Pezizomycotina</taxon>
        <taxon>Eurotiomycetes</taxon>
        <taxon>Eurotiomycetidae</taxon>
        <taxon>Eurotiales</taxon>
        <taxon>Elaphomycetaceae</taxon>
        <taxon>Elaphomyces</taxon>
    </lineage>
</organism>
<evidence type="ECO:0008006" key="12">
    <source>
        <dbReference type="Google" id="ProtNLM"/>
    </source>
</evidence>
<feature type="domain" description="DWNN" evidence="9">
    <location>
        <begin position="5"/>
        <end position="78"/>
    </location>
</feature>
<feature type="region of interest" description="Disordered" evidence="7">
    <location>
        <begin position="152"/>
        <end position="176"/>
    </location>
</feature>